<organism evidence="1 2">
    <name type="scientific">Thiomicrorhabdus immobilis</name>
    <dbReference type="NCBI Taxonomy" id="2791037"/>
    <lineage>
        <taxon>Bacteria</taxon>
        <taxon>Pseudomonadati</taxon>
        <taxon>Pseudomonadota</taxon>
        <taxon>Gammaproteobacteria</taxon>
        <taxon>Thiotrichales</taxon>
        <taxon>Piscirickettsiaceae</taxon>
        <taxon>Thiomicrorhabdus</taxon>
    </lineage>
</organism>
<evidence type="ECO:0000313" key="2">
    <source>
        <dbReference type="Proteomes" id="UP001054820"/>
    </source>
</evidence>
<evidence type="ECO:0008006" key="3">
    <source>
        <dbReference type="Google" id="ProtNLM"/>
    </source>
</evidence>
<evidence type="ECO:0000313" key="1">
    <source>
        <dbReference type="EMBL" id="BCN93591.1"/>
    </source>
</evidence>
<dbReference type="InterPro" id="IPR029063">
    <property type="entry name" value="SAM-dependent_MTases_sf"/>
</dbReference>
<protein>
    <recommendedName>
        <fullName evidence="3">Class I SAM-dependent methyltransferase</fullName>
    </recommendedName>
</protein>
<dbReference type="Gene3D" id="3.40.50.150">
    <property type="entry name" value="Vaccinia Virus protein VP39"/>
    <property type="match status" value="1"/>
</dbReference>
<reference evidence="1" key="1">
    <citation type="journal article" date="2022" name="Arch. Microbiol.">
        <title>Thiomicrorhabdus immobilis sp. nov., a mesophilic sulfur-oxidizing bacterium isolated from sediment of a brackish lake in northern Japan.</title>
        <authorList>
            <person name="Kojima H."/>
            <person name="Mochizuki J."/>
            <person name="Kanda M."/>
            <person name="Watanabe T."/>
            <person name="Fukui M."/>
        </authorList>
    </citation>
    <scope>NUCLEOTIDE SEQUENCE</scope>
    <source>
        <strain evidence="1">Am19</strain>
    </source>
</reference>
<keyword evidence="2" id="KW-1185">Reference proteome</keyword>
<proteinExistence type="predicted"/>
<sequence length="268" mass="30877">MTLVDLNSLEALSMIFEFWQYLTTPTQIEQAKKMGYLKEAIAMSARADRCQQEWGMHYEKCQQVILQAMTRAVQHRKVLIFGAGSLNDVPLEALSNRFERVMLVDLVFLKSAREKAAKFDNVELIEHDVTESLEWISEGQAMVQAPSTWLDDPHIDLVVSLNLITQLPLIPVRWLLNDYKLSEEAADIVGKQLIFAHVNYLKQFSGEVCLIADRLDIEFDEQGQEVERFDPWWDVEPPKAETTWEWEVVPLGEAGKKWQKNHVGVSFL</sequence>
<name>A0ABM7MDT2_9GAMM</name>
<dbReference type="EMBL" id="AP024202">
    <property type="protein sequence ID" value="BCN93591.1"/>
    <property type="molecule type" value="Genomic_DNA"/>
</dbReference>
<gene>
    <name evidence="1" type="ORF">THMIRHAM_13760</name>
</gene>
<accession>A0ABM7MDT2</accession>
<dbReference type="Proteomes" id="UP001054820">
    <property type="component" value="Chromosome"/>
</dbReference>